<comment type="caution">
    <text evidence="7">The sequence shown here is derived from an EMBL/GenBank/DDBJ whole genome shotgun (WGS) entry which is preliminary data.</text>
</comment>
<name>A0ABR4NCA6_9FUNG</name>
<keyword evidence="4" id="KW-0809">Transit peptide</keyword>
<comment type="similarity">
    <text evidence="2">Belongs to the COA8 family.</text>
</comment>
<evidence type="ECO:0000256" key="6">
    <source>
        <dbReference type="ARBA" id="ARBA00023136"/>
    </source>
</evidence>
<keyword evidence="6" id="KW-0472">Membrane</keyword>
<dbReference type="InterPro" id="IPR018796">
    <property type="entry name" value="COA8"/>
</dbReference>
<dbReference type="EMBL" id="JADGIZ020000012">
    <property type="protein sequence ID" value="KAL2917167.1"/>
    <property type="molecule type" value="Genomic_DNA"/>
</dbReference>
<dbReference type="Pfam" id="PF10231">
    <property type="entry name" value="COA8"/>
    <property type="match status" value="1"/>
</dbReference>
<keyword evidence="8" id="KW-1185">Reference proteome</keyword>
<evidence type="ECO:0000256" key="5">
    <source>
        <dbReference type="ARBA" id="ARBA00023128"/>
    </source>
</evidence>
<dbReference type="Proteomes" id="UP001527925">
    <property type="component" value="Unassembled WGS sequence"/>
</dbReference>
<proteinExistence type="inferred from homology"/>
<organism evidence="7 8">
    <name type="scientific">Polyrhizophydium stewartii</name>
    <dbReference type="NCBI Taxonomy" id="2732419"/>
    <lineage>
        <taxon>Eukaryota</taxon>
        <taxon>Fungi</taxon>
        <taxon>Fungi incertae sedis</taxon>
        <taxon>Chytridiomycota</taxon>
        <taxon>Chytridiomycota incertae sedis</taxon>
        <taxon>Chytridiomycetes</taxon>
        <taxon>Rhizophydiales</taxon>
        <taxon>Rhizophydiales incertae sedis</taxon>
        <taxon>Polyrhizophydium</taxon>
    </lineage>
</organism>
<protein>
    <submittedName>
        <fullName evidence="7">Uncharacterized protein</fullName>
    </submittedName>
</protein>
<evidence type="ECO:0000256" key="1">
    <source>
        <dbReference type="ARBA" id="ARBA00004443"/>
    </source>
</evidence>
<accession>A0ABR4NCA6</accession>
<evidence type="ECO:0000256" key="2">
    <source>
        <dbReference type="ARBA" id="ARBA00005453"/>
    </source>
</evidence>
<evidence type="ECO:0000313" key="8">
    <source>
        <dbReference type="Proteomes" id="UP001527925"/>
    </source>
</evidence>
<comment type="subcellular location">
    <subcellularLocation>
        <location evidence="1">Mitochondrion inner membrane</location>
        <topology evidence="1">Peripheral membrane protein</topology>
        <orientation evidence="1">Matrix side</orientation>
    </subcellularLocation>
</comment>
<keyword evidence="3" id="KW-0999">Mitochondrion inner membrane</keyword>
<evidence type="ECO:0000256" key="4">
    <source>
        <dbReference type="ARBA" id="ARBA00022946"/>
    </source>
</evidence>
<dbReference type="PANTHER" id="PTHR31107">
    <property type="entry name" value="APOPTOGENIC PROTEIN 1, MITOCHONDRIAL"/>
    <property type="match status" value="1"/>
</dbReference>
<sequence length="166" mass="18356">MRLKPLLQVSTPHPVSNIRLLRLDAATASLGSADDVAFLRRRIAAQERHHEFWAANNADFQAQKAAFEQQIAAESGRAASAHELSAFYRQYLERSRARHAAYNRALWRESAAMLAPGVRLELRAAARAATELLADARYAARCAIRRALAALSVSDGMYRAQGVSVR</sequence>
<reference evidence="7 8" key="1">
    <citation type="submission" date="2023-09" db="EMBL/GenBank/DDBJ databases">
        <title>Pangenome analysis of Batrachochytrium dendrobatidis and related Chytrids.</title>
        <authorList>
            <person name="Yacoub M.N."/>
            <person name="Stajich J.E."/>
            <person name="James T.Y."/>
        </authorList>
    </citation>
    <scope>NUCLEOTIDE SEQUENCE [LARGE SCALE GENOMIC DNA]</scope>
    <source>
        <strain evidence="7 8">JEL0888</strain>
    </source>
</reference>
<gene>
    <name evidence="7" type="ORF">HK105_203231</name>
</gene>
<evidence type="ECO:0000313" key="7">
    <source>
        <dbReference type="EMBL" id="KAL2917167.1"/>
    </source>
</evidence>
<keyword evidence="5" id="KW-0496">Mitochondrion</keyword>
<evidence type="ECO:0000256" key="3">
    <source>
        <dbReference type="ARBA" id="ARBA00022792"/>
    </source>
</evidence>
<dbReference type="PANTHER" id="PTHR31107:SF2">
    <property type="entry name" value="CYTOCHROME C OXIDASE ASSEMBLY FACTOR 8"/>
    <property type="match status" value="1"/>
</dbReference>